<evidence type="ECO:0008006" key="3">
    <source>
        <dbReference type="Google" id="ProtNLM"/>
    </source>
</evidence>
<protein>
    <recommendedName>
        <fullName evidence="3">RNase H type-1 domain-containing protein</fullName>
    </recommendedName>
</protein>
<proteinExistence type="predicted"/>
<evidence type="ECO:0000313" key="2">
    <source>
        <dbReference type="Proteomes" id="UP001454036"/>
    </source>
</evidence>
<name>A0AAV3RW36_LITER</name>
<accession>A0AAV3RW36</accession>
<dbReference type="Proteomes" id="UP001454036">
    <property type="component" value="Unassembled WGS sequence"/>
</dbReference>
<dbReference type="InterPro" id="IPR053151">
    <property type="entry name" value="RNase_H-like"/>
</dbReference>
<dbReference type="PANTHER" id="PTHR47723:SF19">
    <property type="entry name" value="POLYNUCLEOTIDYL TRANSFERASE, RIBONUCLEASE H-LIKE SUPERFAMILY PROTEIN"/>
    <property type="match status" value="1"/>
</dbReference>
<dbReference type="EMBL" id="BAABME010012015">
    <property type="protein sequence ID" value="GAA0184602.1"/>
    <property type="molecule type" value="Genomic_DNA"/>
</dbReference>
<gene>
    <name evidence="1" type="ORF">LIER_31890</name>
</gene>
<dbReference type="PANTHER" id="PTHR47723">
    <property type="entry name" value="OS05G0353850 PROTEIN"/>
    <property type="match status" value="1"/>
</dbReference>
<comment type="caution">
    <text evidence="1">The sequence shown here is derived from an EMBL/GenBank/DDBJ whole genome shotgun (WGS) entry which is preliminary data.</text>
</comment>
<evidence type="ECO:0000313" key="1">
    <source>
        <dbReference type="EMBL" id="GAA0184602.1"/>
    </source>
</evidence>
<dbReference type="AlphaFoldDB" id="A0AAV3RW36"/>
<sequence>MAAGSFRVSTKGQTNALTQLAKPQAGHLKLNIDAAYKEGRAGYGGIIRDSQGVAWFLLWLRMELLHRHYRLRSRLYFNKITQIATLIQDSGSSMTHILRERNMAVDWIAKRVWKTKHERVWLPGTTDTSLLRLVQLDGTGLPQLRLG</sequence>
<reference evidence="1 2" key="1">
    <citation type="submission" date="2024-01" db="EMBL/GenBank/DDBJ databases">
        <title>The complete chloroplast genome sequence of Lithospermum erythrorhizon: insights into the phylogenetic relationship among Boraginaceae species and the maternal lineages of purple gromwells.</title>
        <authorList>
            <person name="Okada T."/>
            <person name="Watanabe K."/>
        </authorList>
    </citation>
    <scope>NUCLEOTIDE SEQUENCE [LARGE SCALE GENOMIC DNA]</scope>
</reference>
<keyword evidence="2" id="KW-1185">Reference proteome</keyword>
<organism evidence="1 2">
    <name type="scientific">Lithospermum erythrorhizon</name>
    <name type="common">Purple gromwell</name>
    <name type="synonym">Lithospermum officinale var. erythrorhizon</name>
    <dbReference type="NCBI Taxonomy" id="34254"/>
    <lineage>
        <taxon>Eukaryota</taxon>
        <taxon>Viridiplantae</taxon>
        <taxon>Streptophyta</taxon>
        <taxon>Embryophyta</taxon>
        <taxon>Tracheophyta</taxon>
        <taxon>Spermatophyta</taxon>
        <taxon>Magnoliopsida</taxon>
        <taxon>eudicotyledons</taxon>
        <taxon>Gunneridae</taxon>
        <taxon>Pentapetalae</taxon>
        <taxon>asterids</taxon>
        <taxon>lamiids</taxon>
        <taxon>Boraginales</taxon>
        <taxon>Boraginaceae</taxon>
        <taxon>Boraginoideae</taxon>
        <taxon>Lithospermeae</taxon>
        <taxon>Lithospermum</taxon>
    </lineage>
</organism>